<feature type="region of interest" description="Disordered" evidence="1">
    <location>
        <begin position="129"/>
        <end position="185"/>
    </location>
</feature>
<evidence type="ECO:0000256" key="1">
    <source>
        <dbReference type="SAM" id="MobiDB-lite"/>
    </source>
</evidence>
<protein>
    <submittedName>
        <fullName evidence="2">Uncharacterized protein</fullName>
    </submittedName>
</protein>
<reference evidence="2" key="1">
    <citation type="submission" date="2021-02" db="EMBL/GenBank/DDBJ databases">
        <authorList>
            <person name="Nowell W R."/>
        </authorList>
    </citation>
    <scope>NUCLEOTIDE SEQUENCE</scope>
</reference>
<gene>
    <name evidence="2" type="ORF">ZHD862_LOCUS6128</name>
</gene>
<dbReference type="Proteomes" id="UP000663864">
    <property type="component" value="Unassembled WGS sequence"/>
</dbReference>
<dbReference type="AlphaFoldDB" id="A0A813Y4R5"/>
<comment type="caution">
    <text evidence="2">The sequence shown here is derived from an EMBL/GenBank/DDBJ whole genome shotgun (WGS) entry which is preliminary data.</text>
</comment>
<sequence length="299" mass="34959">MYSKRQQLPLTIPNWMKKDAKAKKFTPDLGLLSTDTRQNIMLSRQYFSDIVNLTGEHHRKIAQCDFEKNKFIKNQRTKAEKIMPGLLPYIEPLINDKSQDTLSKHRLSKNEQFTSSSFQSFTSNSTKKSELTFSREQSSKKDKLPQIISPKYSNQQQKSSERTYRLNQSKNNHRNSTKQNHVRSNTLAPLTVHDLFGDLDIDDDYDNEYNYDSFLSEKSQSATKDRRFQRLIHVFSEVYEREPTNLQTVKSIIQSNSSLQNVEKQKQQISNSIKLENHQQILSDESYNKTDMYQIDVAA</sequence>
<dbReference type="EMBL" id="CAJNOT010000169">
    <property type="protein sequence ID" value="CAF0875864.1"/>
    <property type="molecule type" value="Genomic_DNA"/>
</dbReference>
<proteinExistence type="predicted"/>
<accession>A0A813Y4R5</accession>
<evidence type="ECO:0000313" key="2">
    <source>
        <dbReference type="EMBL" id="CAF0875864.1"/>
    </source>
</evidence>
<evidence type="ECO:0000313" key="3">
    <source>
        <dbReference type="Proteomes" id="UP000663864"/>
    </source>
</evidence>
<organism evidence="2 3">
    <name type="scientific">Rotaria sordida</name>
    <dbReference type="NCBI Taxonomy" id="392033"/>
    <lineage>
        <taxon>Eukaryota</taxon>
        <taxon>Metazoa</taxon>
        <taxon>Spiralia</taxon>
        <taxon>Gnathifera</taxon>
        <taxon>Rotifera</taxon>
        <taxon>Eurotatoria</taxon>
        <taxon>Bdelloidea</taxon>
        <taxon>Philodinida</taxon>
        <taxon>Philodinidae</taxon>
        <taxon>Rotaria</taxon>
    </lineage>
</organism>
<name>A0A813Y4R5_9BILA</name>